<dbReference type="EMBL" id="SNWP01000011">
    <property type="protein sequence ID" value="TDO26647.1"/>
    <property type="molecule type" value="Genomic_DNA"/>
</dbReference>
<evidence type="ECO:0000313" key="1">
    <source>
        <dbReference type="EMBL" id="TDO26647.1"/>
    </source>
</evidence>
<gene>
    <name evidence="1" type="ORF">BC659_1955</name>
</gene>
<keyword evidence="2" id="KW-1185">Reference proteome</keyword>
<evidence type="ECO:0008006" key="3">
    <source>
        <dbReference type="Google" id="ProtNLM"/>
    </source>
</evidence>
<dbReference type="Proteomes" id="UP000295741">
    <property type="component" value="Unassembled WGS sequence"/>
</dbReference>
<evidence type="ECO:0000313" key="2">
    <source>
        <dbReference type="Proteomes" id="UP000295741"/>
    </source>
</evidence>
<dbReference type="OrthoDB" id="1036397at2"/>
<proteinExistence type="predicted"/>
<comment type="caution">
    <text evidence="1">The sequence shown here is derived from an EMBL/GenBank/DDBJ whole genome shotgun (WGS) entry which is preliminary data.</text>
</comment>
<reference evidence="1 2" key="1">
    <citation type="submission" date="2019-03" db="EMBL/GenBank/DDBJ databases">
        <title>Genomic Encyclopedia of Archaeal and Bacterial Type Strains, Phase II (KMG-II): from individual species to whole genera.</title>
        <authorList>
            <person name="Goeker M."/>
        </authorList>
    </citation>
    <scope>NUCLEOTIDE SEQUENCE [LARGE SCALE GENOMIC DNA]</scope>
    <source>
        <strain evidence="1 2">DSM 28323</strain>
    </source>
</reference>
<name>A0A4R6IW96_9BACT</name>
<dbReference type="AlphaFoldDB" id="A0A4R6IW96"/>
<sequence>MHIMVFKTNLEDIGLVHHAGRLLNPMSGIHRWNVDLHDSDNILRIEADPLITPGLVEALLKNAGFECEELAD</sequence>
<accession>A0A4R6IW96</accession>
<protein>
    <recommendedName>
        <fullName evidence="3">Copper chaperone CopZ</fullName>
    </recommendedName>
</protein>
<organism evidence="1 2">
    <name type="scientific">Sediminibacterium goheungense</name>
    <dbReference type="NCBI Taxonomy" id="1086393"/>
    <lineage>
        <taxon>Bacteria</taxon>
        <taxon>Pseudomonadati</taxon>
        <taxon>Bacteroidota</taxon>
        <taxon>Chitinophagia</taxon>
        <taxon>Chitinophagales</taxon>
        <taxon>Chitinophagaceae</taxon>
        <taxon>Sediminibacterium</taxon>
    </lineage>
</organism>
<dbReference type="RefSeq" id="WP_133474532.1">
    <property type="nucleotide sequence ID" value="NZ_SNWP01000011.1"/>
</dbReference>